<dbReference type="AlphaFoldDB" id="A0A2X2J048"/>
<dbReference type="EMBL" id="UAUU01000009">
    <property type="protein sequence ID" value="SPZ87054.1"/>
    <property type="molecule type" value="Genomic_DNA"/>
</dbReference>
<dbReference type="RefSeq" id="WP_112374913.1">
    <property type="nucleotide sequence ID" value="NZ_CP069793.1"/>
</dbReference>
<reference evidence="1 2" key="1">
    <citation type="submission" date="2018-06" db="EMBL/GenBank/DDBJ databases">
        <authorList>
            <consortium name="Pathogen Informatics"/>
            <person name="Doyle S."/>
        </authorList>
    </citation>
    <scope>NUCLEOTIDE SEQUENCE [LARGE SCALE GENOMIC DNA]</scope>
    <source>
        <strain evidence="1 2">NCTC11343</strain>
    </source>
</reference>
<proteinExistence type="predicted"/>
<name>A0A2X2J048_SPHMU</name>
<sequence>MKRIIFLLFIILIKAVAVQAQQKTRAFLFTKPHKIVENAKYGKISLYDAREIKDNLGVIQVGMMNANRLLVAEPSLEKQLQSQLEQITGRKGNGELLMRLEKFCIAELTGAFSEKGFLDFRAILFSKEANGEYLQLARADTAIVVKGMDVTKATLARASDVVNNLILDALTKNGDTTKSYSLSEIEHYDDIQKKQLALYNTETYKDGLYLTYEEFALQTPSGGQAQLREGDLNLGFFKENEKGKLKKVNPKDYYAVVHAGNPFISSQDQFYALIKEDDDFIFVGPVMETASATNVVVASVLLGAIGGVLVAGPETNYYVQKLDYANGSFIRLLNKQ</sequence>
<dbReference type="Proteomes" id="UP000251241">
    <property type="component" value="Unassembled WGS sequence"/>
</dbReference>
<evidence type="ECO:0000313" key="1">
    <source>
        <dbReference type="EMBL" id="SPZ87054.1"/>
    </source>
</evidence>
<evidence type="ECO:0000313" key="2">
    <source>
        <dbReference type="Proteomes" id="UP000251241"/>
    </source>
</evidence>
<gene>
    <name evidence="1" type="ORF">NCTC11343_02684</name>
</gene>
<accession>A0A2X2J048</accession>
<dbReference type="GeneID" id="97182623"/>
<protein>
    <submittedName>
        <fullName evidence="1">Uncharacterized protein</fullName>
    </submittedName>
</protein>
<organism evidence="1 2">
    <name type="scientific">Sphingobacterium multivorum</name>
    <dbReference type="NCBI Taxonomy" id="28454"/>
    <lineage>
        <taxon>Bacteria</taxon>
        <taxon>Pseudomonadati</taxon>
        <taxon>Bacteroidota</taxon>
        <taxon>Sphingobacteriia</taxon>
        <taxon>Sphingobacteriales</taxon>
        <taxon>Sphingobacteriaceae</taxon>
        <taxon>Sphingobacterium</taxon>
    </lineage>
</organism>